<dbReference type="OrthoDB" id="196717at2759"/>
<dbReference type="InterPro" id="IPR043130">
    <property type="entry name" value="CDP-OH_PTrfase_TM_dom"/>
</dbReference>
<keyword evidence="9" id="KW-1185">Reference proteome</keyword>
<feature type="compositionally biased region" description="Basic and acidic residues" evidence="6">
    <location>
        <begin position="1"/>
        <end position="15"/>
    </location>
</feature>
<dbReference type="PANTHER" id="PTHR10414">
    <property type="entry name" value="ETHANOLAMINEPHOSPHOTRANSFERASE"/>
    <property type="match status" value="1"/>
</dbReference>
<dbReference type="PIRSF" id="PIRSF015665">
    <property type="entry name" value="CHOPT"/>
    <property type="match status" value="1"/>
</dbReference>
<feature type="transmembrane region" description="Helical" evidence="7">
    <location>
        <begin position="69"/>
        <end position="90"/>
    </location>
</feature>
<evidence type="ECO:0000256" key="3">
    <source>
        <dbReference type="ARBA" id="ARBA00022679"/>
    </source>
</evidence>
<reference evidence="8 9" key="1">
    <citation type="journal article" date="2013" name="PLoS ONE">
        <title>Predicting the Proteins of Angomonas deanei, Strigomonas culicis and Their Respective Endosymbionts Reveals New Aspects of the Trypanosomatidae Family.</title>
        <authorList>
            <person name="Motta M.C."/>
            <person name="Martins A.C."/>
            <person name="de Souza S.S."/>
            <person name="Catta-Preta C.M."/>
            <person name="Silva R."/>
            <person name="Klein C.C."/>
            <person name="de Almeida L.G."/>
            <person name="de Lima Cunha O."/>
            <person name="Ciapina L.P."/>
            <person name="Brocchi M."/>
            <person name="Colabardini A.C."/>
            <person name="de Araujo Lima B."/>
            <person name="Machado C.R."/>
            <person name="de Almeida Soares C.M."/>
            <person name="Probst C.M."/>
            <person name="de Menezes C.B."/>
            <person name="Thompson C.E."/>
            <person name="Bartholomeu D.C."/>
            <person name="Gradia D.F."/>
            <person name="Pavoni D.P."/>
            <person name="Grisard E.C."/>
            <person name="Fantinatti-Garboggini F."/>
            <person name="Marchini F.K."/>
            <person name="Rodrigues-Luiz G.F."/>
            <person name="Wagner G."/>
            <person name="Goldman G.H."/>
            <person name="Fietto J.L."/>
            <person name="Elias M.C."/>
            <person name="Goldman M.H."/>
            <person name="Sagot M.F."/>
            <person name="Pereira M."/>
            <person name="Stoco P.H."/>
            <person name="de Mendonca-Neto R.P."/>
            <person name="Teixeira S.M."/>
            <person name="Maciel T.E."/>
            <person name="de Oliveira Mendes T.A."/>
            <person name="Urmenyi T.P."/>
            <person name="de Souza W."/>
            <person name="Schenkman S."/>
            <person name="de Vasconcelos A.T."/>
        </authorList>
    </citation>
    <scope>NUCLEOTIDE SEQUENCE [LARGE SCALE GENOMIC DNA]</scope>
</reference>
<dbReference type="GO" id="GO:0016780">
    <property type="term" value="F:phosphotransferase activity, for other substituted phosphate groups"/>
    <property type="evidence" value="ECO:0007669"/>
    <property type="project" value="InterPro"/>
</dbReference>
<feature type="transmembrane region" description="Helical" evidence="7">
    <location>
        <begin position="337"/>
        <end position="356"/>
    </location>
</feature>
<protein>
    <submittedName>
        <fullName evidence="8">Choline/ethanolamine phosphotransferase (CEPT)</fullName>
    </submittedName>
</protein>
<evidence type="ECO:0000256" key="1">
    <source>
        <dbReference type="ARBA" id="ARBA00004370"/>
    </source>
</evidence>
<keyword evidence="7" id="KW-1133">Transmembrane helix</keyword>
<dbReference type="AlphaFoldDB" id="S9TWK3"/>
<dbReference type="PROSITE" id="PS00379">
    <property type="entry name" value="CDP_ALCOHOL_P_TRANSF"/>
    <property type="match status" value="1"/>
</dbReference>
<keyword evidence="4 7" id="KW-0472">Membrane</keyword>
<dbReference type="GO" id="GO:0008654">
    <property type="term" value="P:phospholipid biosynthetic process"/>
    <property type="evidence" value="ECO:0007669"/>
    <property type="project" value="InterPro"/>
</dbReference>
<sequence length="415" mass="46822">MAKKSESKRDGRSEDDGTSSHVHIPPKYLDNLKKYKYTGSDKSLFSRFLLQPYWNFIISLFPMTIAPNCITFIGFVVGMSSFFINLYFFLFQNAEYPAWAWFYAAFSLFFYQTFDALDGKQARRTGTGSPLGELYDHGCDAFLTPFVQANMALATNLDPALTFAYVFFTSIGLFTAIWEQYTTGTLDLGYISGPVEGILLSCGMFCVSGFKSTAFWVQPLFAQPYTLPLPFAVDGHDTLTVSTCRDVILLFFFVSLFFTVLANLSHAITKPTVHASSWVAYRAALPTCVITILHVVVYRMYPHVQAQYPFVFEFSYGLLISQTVTRLTVSRLCIMPYRAFFFHYVLMLVVHLLAVANKVLSVMDSDTADQVLGKSFFALALLGAFCFLCLVLSVFRQLADYLGINIMSIKKKKQN</sequence>
<dbReference type="InterPro" id="IPR000462">
    <property type="entry name" value="CDP-OH_P_trans"/>
</dbReference>
<feature type="transmembrane region" description="Helical" evidence="7">
    <location>
        <begin position="160"/>
        <end position="178"/>
    </location>
</feature>
<dbReference type="InterPro" id="IPR014472">
    <property type="entry name" value="CHOPT"/>
</dbReference>
<dbReference type="EMBL" id="ATMH01008088">
    <property type="protein sequence ID" value="EPY22867.1"/>
    <property type="molecule type" value="Genomic_DNA"/>
</dbReference>
<comment type="similarity">
    <text evidence="2 5">Belongs to the CDP-alcohol phosphatidyltransferase class-I family.</text>
</comment>
<dbReference type="Proteomes" id="UP000015354">
    <property type="component" value="Unassembled WGS sequence"/>
</dbReference>
<dbReference type="PANTHER" id="PTHR10414:SF37">
    <property type="entry name" value="BB IN A BOXCAR, ISOFORM C"/>
    <property type="match status" value="1"/>
</dbReference>
<evidence type="ECO:0000256" key="5">
    <source>
        <dbReference type="RuleBase" id="RU003750"/>
    </source>
</evidence>
<dbReference type="Pfam" id="PF01066">
    <property type="entry name" value="CDP-OH_P_transf"/>
    <property type="match status" value="1"/>
</dbReference>
<dbReference type="Gene3D" id="1.20.120.1760">
    <property type="match status" value="1"/>
</dbReference>
<name>S9TWK3_9TRYP</name>
<comment type="subcellular location">
    <subcellularLocation>
        <location evidence="1">Membrane</location>
    </subcellularLocation>
</comment>
<dbReference type="InterPro" id="IPR048254">
    <property type="entry name" value="CDP_ALCOHOL_P_TRANSF_CS"/>
</dbReference>
<feature type="transmembrane region" description="Helical" evidence="7">
    <location>
        <begin position="279"/>
        <end position="301"/>
    </location>
</feature>
<evidence type="ECO:0000256" key="7">
    <source>
        <dbReference type="SAM" id="Phobius"/>
    </source>
</evidence>
<keyword evidence="3 5" id="KW-0808">Transferase</keyword>
<evidence type="ECO:0000313" key="8">
    <source>
        <dbReference type="EMBL" id="EPY22867.1"/>
    </source>
</evidence>
<organism evidence="8 9">
    <name type="scientific">Strigomonas culicis</name>
    <dbReference type="NCBI Taxonomy" id="28005"/>
    <lineage>
        <taxon>Eukaryota</taxon>
        <taxon>Discoba</taxon>
        <taxon>Euglenozoa</taxon>
        <taxon>Kinetoplastea</taxon>
        <taxon>Metakinetoplastina</taxon>
        <taxon>Trypanosomatida</taxon>
        <taxon>Trypanosomatidae</taxon>
        <taxon>Strigomonadinae</taxon>
        <taxon>Strigomonas</taxon>
    </lineage>
</organism>
<feature type="transmembrane region" description="Helical" evidence="7">
    <location>
        <begin position="247"/>
        <end position="267"/>
    </location>
</feature>
<evidence type="ECO:0000256" key="4">
    <source>
        <dbReference type="ARBA" id="ARBA00023136"/>
    </source>
</evidence>
<evidence type="ECO:0000256" key="2">
    <source>
        <dbReference type="ARBA" id="ARBA00010441"/>
    </source>
</evidence>
<gene>
    <name evidence="8" type="ORF">STCU_08088</name>
</gene>
<comment type="caution">
    <text evidence="8">The sequence shown here is derived from an EMBL/GenBank/DDBJ whole genome shotgun (WGS) entry which is preliminary data.</text>
</comment>
<keyword evidence="7" id="KW-0812">Transmembrane</keyword>
<feature type="transmembrane region" description="Helical" evidence="7">
    <location>
        <begin position="376"/>
        <end position="395"/>
    </location>
</feature>
<evidence type="ECO:0000313" key="9">
    <source>
        <dbReference type="Proteomes" id="UP000015354"/>
    </source>
</evidence>
<proteinExistence type="inferred from homology"/>
<feature type="region of interest" description="Disordered" evidence="6">
    <location>
        <begin position="1"/>
        <end position="22"/>
    </location>
</feature>
<dbReference type="GO" id="GO:0016020">
    <property type="term" value="C:membrane"/>
    <property type="evidence" value="ECO:0007669"/>
    <property type="project" value="UniProtKB-SubCell"/>
</dbReference>
<evidence type="ECO:0000256" key="6">
    <source>
        <dbReference type="SAM" id="MobiDB-lite"/>
    </source>
</evidence>
<accession>S9TWK3</accession>